<organism evidence="9 10">
    <name type="scientific">Drosophila virilis</name>
    <name type="common">Fruit fly</name>
    <dbReference type="NCBI Taxonomy" id="7244"/>
    <lineage>
        <taxon>Eukaryota</taxon>
        <taxon>Metazoa</taxon>
        <taxon>Ecdysozoa</taxon>
        <taxon>Arthropoda</taxon>
        <taxon>Hexapoda</taxon>
        <taxon>Insecta</taxon>
        <taxon>Pterygota</taxon>
        <taxon>Neoptera</taxon>
        <taxon>Endopterygota</taxon>
        <taxon>Diptera</taxon>
        <taxon>Brachycera</taxon>
        <taxon>Muscomorpha</taxon>
        <taxon>Ephydroidea</taxon>
        <taxon>Drosophilidae</taxon>
        <taxon>Drosophila</taxon>
    </lineage>
</organism>
<keyword evidence="10" id="KW-1185">Reference proteome</keyword>
<dbReference type="InterPro" id="IPR042241">
    <property type="entry name" value="GCP_C_sf"/>
</dbReference>
<keyword evidence="4 5" id="KW-0206">Cytoskeleton</keyword>
<reference evidence="9 10" key="1">
    <citation type="journal article" date="2007" name="Nature">
        <title>Evolution of genes and genomes on the Drosophila phylogeny.</title>
        <authorList>
            <consortium name="Drosophila 12 Genomes Consortium"/>
            <person name="Clark A.G."/>
            <person name="Eisen M.B."/>
            <person name="Smith D.R."/>
            <person name="Bergman C.M."/>
            <person name="Oliver B."/>
            <person name="Markow T.A."/>
            <person name="Kaufman T.C."/>
            <person name="Kellis M."/>
            <person name="Gelbart W."/>
            <person name="Iyer V.N."/>
            <person name="Pollard D.A."/>
            <person name="Sackton T.B."/>
            <person name="Larracuente A.M."/>
            <person name="Singh N.D."/>
            <person name="Abad J.P."/>
            <person name="Abt D.N."/>
            <person name="Adryan B."/>
            <person name="Aguade M."/>
            <person name="Akashi H."/>
            <person name="Anderson W.W."/>
            <person name="Aquadro C.F."/>
            <person name="Ardell D.H."/>
            <person name="Arguello R."/>
            <person name="Artieri C.G."/>
            <person name="Barbash D.A."/>
            <person name="Barker D."/>
            <person name="Barsanti P."/>
            <person name="Batterham P."/>
            <person name="Batzoglou S."/>
            <person name="Begun D."/>
            <person name="Bhutkar A."/>
            <person name="Blanco E."/>
            <person name="Bosak S.A."/>
            <person name="Bradley R.K."/>
            <person name="Brand A.D."/>
            <person name="Brent M.R."/>
            <person name="Brooks A.N."/>
            <person name="Brown R.H."/>
            <person name="Butlin R.K."/>
            <person name="Caggese C."/>
            <person name="Calvi B.R."/>
            <person name="Bernardo de Carvalho A."/>
            <person name="Caspi A."/>
            <person name="Castrezana S."/>
            <person name="Celniker S.E."/>
            <person name="Chang J.L."/>
            <person name="Chapple C."/>
            <person name="Chatterji S."/>
            <person name="Chinwalla A."/>
            <person name="Civetta A."/>
            <person name="Clifton S.W."/>
            <person name="Comeron J.M."/>
            <person name="Costello J.C."/>
            <person name="Coyne J.A."/>
            <person name="Daub J."/>
            <person name="David R.G."/>
            <person name="Delcher A.L."/>
            <person name="Delehaunty K."/>
            <person name="Do C.B."/>
            <person name="Ebling H."/>
            <person name="Edwards K."/>
            <person name="Eickbush T."/>
            <person name="Evans J.D."/>
            <person name="Filipski A."/>
            <person name="Findeiss S."/>
            <person name="Freyhult E."/>
            <person name="Fulton L."/>
            <person name="Fulton R."/>
            <person name="Garcia A.C."/>
            <person name="Gardiner A."/>
            <person name="Garfield D.A."/>
            <person name="Garvin B.E."/>
            <person name="Gibson G."/>
            <person name="Gilbert D."/>
            <person name="Gnerre S."/>
            <person name="Godfrey J."/>
            <person name="Good R."/>
            <person name="Gotea V."/>
            <person name="Gravely B."/>
            <person name="Greenberg A.J."/>
            <person name="Griffiths-Jones S."/>
            <person name="Gross S."/>
            <person name="Guigo R."/>
            <person name="Gustafson E.A."/>
            <person name="Haerty W."/>
            <person name="Hahn M.W."/>
            <person name="Halligan D.L."/>
            <person name="Halpern A.L."/>
            <person name="Halter G.M."/>
            <person name="Han M.V."/>
            <person name="Heger A."/>
            <person name="Hillier L."/>
            <person name="Hinrichs A.S."/>
            <person name="Holmes I."/>
            <person name="Hoskins R.A."/>
            <person name="Hubisz M.J."/>
            <person name="Hultmark D."/>
            <person name="Huntley M.A."/>
            <person name="Jaffe D.B."/>
            <person name="Jagadeeshan S."/>
            <person name="Jeck W.R."/>
            <person name="Johnson J."/>
            <person name="Jones C.D."/>
            <person name="Jordan W.C."/>
            <person name="Karpen G.H."/>
            <person name="Kataoka E."/>
            <person name="Keightley P.D."/>
            <person name="Kheradpour P."/>
            <person name="Kirkness E.F."/>
            <person name="Koerich L.B."/>
            <person name="Kristiansen K."/>
            <person name="Kudrna D."/>
            <person name="Kulathinal R.J."/>
            <person name="Kumar S."/>
            <person name="Kwok R."/>
            <person name="Lander E."/>
            <person name="Langley C.H."/>
            <person name="Lapoint R."/>
            <person name="Lazzaro B.P."/>
            <person name="Lee S.J."/>
            <person name="Levesque L."/>
            <person name="Li R."/>
            <person name="Lin C.F."/>
            <person name="Lin M.F."/>
            <person name="Lindblad-Toh K."/>
            <person name="Llopart A."/>
            <person name="Long M."/>
            <person name="Low L."/>
            <person name="Lozovsky E."/>
            <person name="Lu J."/>
            <person name="Luo M."/>
            <person name="Machado C.A."/>
            <person name="Makalowski W."/>
            <person name="Marzo M."/>
            <person name="Matsuda M."/>
            <person name="Matzkin L."/>
            <person name="McAllister B."/>
            <person name="McBride C.S."/>
            <person name="McKernan B."/>
            <person name="McKernan K."/>
            <person name="Mendez-Lago M."/>
            <person name="Minx P."/>
            <person name="Mollenhauer M.U."/>
            <person name="Montooth K."/>
            <person name="Mount S.M."/>
            <person name="Mu X."/>
            <person name="Myers E."/>
            <person name="Negre B."/>
            <person name="Newfeld S."/>
            <person name="Nielsen R."/>
            <person name="Noor M.A."/>
            <person name="O'Grady P."/>
            <person name="Pachter L."/>
            <person name="Papaceit M."/>
            <person name="Parisi M.J."/>
            <person name="Parisi M."/>
            <person name="Parts L."/>
            <person name="Pedersen J.S."/>
            <person name="Pesole G."/>
            <person name="Phillippy A.M."/>
            <person name="Ponting C.P."/>
            <person name="Pop M."/>
            <person name="Porcelli D."/>
            <person name="Powell J.R."/>
            <person name="Prohaska S."/>
            <person name="Pruitt K."/>
            <person name="Puig M."/>
            <person name="Quesneville H."/>
            <person name="Ram K.R."/>
            <person name="Rand D."/>
            <person name="Rasmussen M.D."/>
            <person name="Reed L.K."/>
            <person name="Reenan R."/>
            <person name="Reily A."/>
            <person name="Remington K.A."/>
            <person name="Rieger T.T."/>
            <person name="Ritchie M.G."/>
            <person name="Robin C."/>
            <person name="Rogers Y.H."/>
            <person name="Rohde C."/>
            <person name="Rozas J."/>
            <person name="Rubenfield M.J."/>
            <person name="Ruiz A."/>
            <person name="Russo S."/>
            <person name="Salzberg S.L."/>
            <person name="Sanchez-Gracia A."/>
            <person name="Saranga D.J."/>
            <person name="Sato H."/>
            <person name="Schaeffer S.W."/>
            <person name="Schatz M.C."/>
            <person name="Schlenke T."/>
            <person name="Schwartz R."/>
            <person name="Segarra C."/>
            <person name="Singh R.S."/>
            <person name="Sirot L."/>
            <person name="Sirota M."/>
            <person name="Sisneros N.B."/>
            <person name="Smith C.D."/>
            <person name="Smith T.F."/>
            <person name="Spieth J."/>
            <person name="Stage D.E."/>
            <person name="Stark A."/>
            <person name="Stephan W."/>
            <person name="Strausberg R.L."/>
            <person name="Strempel S."/>
            <person name="Sturgill D."/>
            <person name="Sutton G."/>
            <person name="Sutton G.G."/>
            <person name="Tao W."/>
            <person name="Teichmann S."/>
            <person name="Tobari Y.N."/>
            <person name="Tomimura Y."/>
            <person name="Tsolas J.M."/>
            <person name="Valente V.L."/>
            <person name="Venter E."/>
            <person name="Venter J.C."/>
            <person name="Vicario S."/>
            <person name="Vieira F.G."/>
            <person name="Vilella A.J."/>
            <person name="Villasante A."/>
            <person name="Walenz B."/>
            <person name="Wang J."/>
            <person name="Wasserman M."/>
            <person name="Watts T."/>
            <person name="Wilson D."/>
            <person name="Wilson R.K."/>
            <person name="Wing R.A."/>
            <person name="Wolfner M.F."/>
            <person name="Wong A."/>
            <person name="Wong G.K."/>
            <person name="Wu C.I."/>
            <person name="Wu G."/>
            <person name="Yamamoto D."/>
            <person name="Yang H.P."/>
            <person name="Yang S.P."/>
            <person name="Yorke J.A."/>
            <person name="Yoshida K."/>
            <person name="Zdobnov E."/>
            <person name="Zhang P."/>
            <person name="Zhang Y."/>
            <person name="Zimin A.V."/>
            <person name="Baldwin J."/>
            <person name="Abdouelleil A."/>
            <person name="Abdulkadir J."/>
            <person name="Abebe A."/>
            <person name="Abera B."/>
            <person name="Abreu J."/>
            <person name="Acer S.C."/>
            <person name="Aftuck L."/>
            <person name="Alexander A."/>
            <person name="An P."/>
            <person name="Anderson E."/>
            <person name="Anderson S."/>
            <person name="Arachi H."/>
            <person name="Azer M."/>
            <person name="Bachantsang P."/>
            <person name="Barry A."/>
            <person name="Bayul T."/>
            <person name="Berlin A."/>
            <person name="Bessette D."/>
            <person name="Bloom T."/>
            <person name="Blye J."/>
            <person name="Boguslavskiy L."/>
            <person name="Bonnet C."/>
            <person name="Boukhgalter B."/>
            <person name="Bourzgui I."/>
            <person name="Brown A."/>
            <person name="Cahill P."/>
            <person name="Channer S."/>
            <person name="Cheshatsang Y."/>
            <person name="Chuda L."/>
            <person name="Citroen M."/>
            <person name="Collymore A."/>
            <person name="Cooke P."/>
            <person name="Costello M."/>
            <person name="D'Aco K."/>
            <person name="Daza R."/>
            <person name="De Haan G."/>
            <person name="DeGray S."/>
            <person name="DeMaso C."/>
            <person name="Dhargay N."/>
            <person name="Dooley K."/>
            <person name="Dooley E."/>
            <person name="Doricent M."/>
            <person name="Dorje P."/>
            <person name="Dorjee K."/>
            <person name="Dupes A."/>
            <person name="Elong R."/>
            <person name="Falk J."/>
            <person name="Farina A."/>
            <person name="Faro S."/>
            <person name="Ferguson D."/>
            <person name="Fisher S."/>
            <person name="Foley C.D."/>
            <person name="Franke A."/>
            <person name="Friedrich D."/>
            <person name="Gadbois L."/>
            <person name="Gearin G."/>
            <person name="Gearin C.R."/>
            <person name="Giannoukos G."/>
            <person name="Goode T."/>
            <person name="Graham J."/>
            <person name="Grandbois E."/>
            <person name="Grewal S."/>
            <person name="Gyaltsen K."/>
            <person name="Hafez N."/>
            <person name="Hagos B."/>
            <person name="Hall J."/>
            <person name="Henson C."/>
            <person name="Hollinger A."/>
            <person name="Honan T."/>
            <person name="Huard M.D."/>
            <person name="Hughes L."/>
            <person name="Hurhula B."/>
            <person name="Husby M.E."/>
            <person name="Kamat A."/>
            <person name="Kanga B."/>
            <person name="Kashin S."/>
            <person name="Khazanovich D."/>
            <person name="Kisner P."/>
            <person name="Lance K."/>
            <person name="Lara M."/>
            <person name="Lee W."/>
            <person name="Lennon N."/>
            <person name="Letendre F."/>
            <person name="LeVine R."/>
            <person name="Lipovsky A."/>
            <person name="Liu X."/>
            <person name="Liu J."/>
            <person name="Liu S."/>
            <person name="Lokyitsang T."/>
            <person name="Lokyitsang Y."/>
            <person name="Lubonja R."/>
            <person name="Lui A."/>
            <person name="MacDonald P."/>
            <person name="Magnisalis V."/>
            <person name="Maru K."/>
            <person name="Matthews C."/>
            <person name="McCusker W."/>
            <person name="McDonough S."/>
            <person name="Mehta T."/>
            <person name="Meldrim J."/>
            <person name="Meneus L."/>
            <person name="Mihai O."/>
            <person name="Mihalev A."/>
            <person name="Mihova T."/>
            <person name="Mittelman R."/>
            <person name="Mlenga V."/>
            <person name="Montmayeur A."/>
            <person name="Mulrain L."/>
            <person name="Navidi A."/>
            <person name="Naylor J."/>
            <person name="Negash T."/>
            <person name="Nguyen T."/>
            <person name="Nguyen N."/>
            <person name="Nicol R."/>
            <person name="Norbu C."/>
            <person name="Norbu N."/>
            <person name="Novod N."/>
            <person name="O'Neill B."/>
            <person name="Osman S."/>
            <person name="Markiewicz E."/>
            <person name="Oyono O.L."/>
            <person name="Patti C."/>
            <person name="Phunkhang P."/>
            <person name="Pierre F."/>
            <person name="Priest M."/>
            <person name="Raghuraman S."/>
            <person name="Rege F."/>
            <person name="Reyes R."/>
            <person name="Rise C."/>
            <person name="Rogov P."/>
            <person name="Ross K."/>
            <person name="Ryan E."/>
            <person name="Settipalli S."/>
            <person name="Shea T."/>
            <person name="Sherpa N."/>
            <person name="Shi L."/>
            <person name="Shih D."/>
            <person name="Sparrow T."/>
            <person name="Spaulding J."/>
            <person name="Stalker J."/>
            <person name="Stange-Thomann N."/>
            <person name="Stavropoulos S."/>
            <person name="Stone C."/>
            <person name="Strader C."/>
            <person name="Tesfaye S."/>
            <person name="Thomson T."/>
            <person name="Thoulutsang Y."/>
            <person name="Thoulutsang D."/>
            <person name="Topham K."/>
            <person name="Topping I."/>
            <person name="Tsamla T."/>
            <person name="Vassiliev H."/>
            <person name="Vo A."/>
            <person name="Wangchuk T."/>
            <person name="Wangdi T."/>
            <person name="Weiand M."/>
            <person name="Wilkinson J."/>
            <person name="Wilson A."/>
            <person name="Yadav S."/>
            <person name="Young G."/>
            <person name="Yu Q."/>
            <person name="Zembek L."/>
            <person name="Zhong D."/>
            <person name="Zimmer A."/>
            <person name="Zwirko Z."/>
            <person name="Jaffe D.B."/>
            <person name="Alvarez P."/>
            <person name="Brockman W."/>
            <person name="Butler J."/>
            <person name="Chin C."/>
            <person name="Gnerre S."/>
            <person name="Grabherr M."/>
            <person name="Kleber M."/>
            <person name="Mauceli E."/>
            <person name="MacCallum I."/>
        </authorList>
    </citation>
    <scope>NUCLEOTIDE SEQUENCE [LARGE SCALE GENOMIC DNA]</scope>
    <source>
        <strain evidence="10">Tucson 15010-1051.87</strain>
    </source>
</reference>
<evidence type="ECO:0000259" key="7">
    <source>
        <dbReference type="Pfam" id="PF04130"/>
    </source>
</evidence>
<dbReference type="GO" id="GO:0043015">
    <property type="term" value="F:gamma-tubulin binding"/>
    <property type="evidence" value="ECO:0007669"/>
    <property type="project" value="InterPro"/>
</dbReference>
<feature type="compositionally biased region" description="Basic and acidic residues" evidence="6">
    <location>
        <begin position="18"/>
        <end position="40"/>
    </location>
</feature>
<sequence length="725" mass="83173">MDSEEAENVAPRVRFRLGKAEDNAPKEDATEPSADVKEPTEDGSTAGPARFKRKLGSWIFESVGGFYMPTEDISKLPVRRQEHLLIRDLIYAFSGVPSSHIRPEIPYKEISQLRTDQVDKVRFKIDESFSGAFRSLANELLPLIGYYINVQSFIEDTIMTTGCARTLGIALHKSMQQYFELQAGLETQLQERKLDLQQLVHQLRPWLKIMQALASLTSRVRRSELNSAQLLSLMDEHQAHFKCEQLKLILSDVSHYYMKMVQLWTQKGVLYDVRREFFVEDTSASDMSSTLLSPKQCCHAYWAQRYRLHMERLPSFLAAHAERIFLAGKYLNVLRQCNVQMKLMQASLTYVPQVEREGAAKVEGEMEVEPAHVALIRSSYELPARKLIELLVKEQQLLQHLNNLQDYFLLKRLELVEAVLDNCADQLQCNVDSLKPEKLQQIMLQLLQQSTDPHKHLLRSQLMDCDVATQLARRLKRLTKLKPEQHADQEQSSEAEASSETESSRLPAQLALSGYEAFTLRYEPKWPISLVIHEDAVEQLQLLHRVLFYLHYVLRQMGATPKHSARADALLERMTECIRQLEQHMTRDIVQPRWQTLLESAQKAQFVDELLEQFQDTLDQCQLLCLFSEPATFVRAIHTLGQLCLNYSSFMERQGSGPDFEAGVAEYEQELNSLLIGILDLLIELARPNSASGHLERESCKQLLQRLEHVSQDLGDSSASSENSF</sequence>
<dbReference type="GO" id="GO:0051225">
    <property type="term" value="P:spindle assembly"/>
    <property type="evidence" value="ECO:0007669"/>
    <property type="project" value="TreeGrafter"/>
</dbReference>
<name>B4LE65_DROVI</name>
<feature type="domain" description="Gamma tubulin complex component protein N-terminal" evidence="8">
    <location>
        <begin position="86"/>
        <end position="394"/>
    </location>
</feature>
<evidence type="ECO:0000256" key="5">
    <source>
        <dbReference type="RuleBase" id="RU363050"/>
    </source>
</evidence>
<dbReference type="Gene3D" id="1.20.120.1900">
    <property type="entry name" value="Gamma-tubulin complex, C-terminal domain"/>
    <property type="match status" value="1"/>
</dbReference>
<protein>
    <recommendedName>
        <fullName evidence="5">Gamma-tubulin complex component</fullName>
    </recommendedName>
</protein>
<dbReference type="GO" id="GO:0000930">
    <property type="term" value="C:gamma-tubulin complex"/>
    <property type="evidence" value="ECO:0007669"/>
    <property type="project" value="TreeGrafter"/>
</dbReference>
<dbReference type="GO" id="GO:0031122">
    <property type="term" value="P:cytoplasmic microtubule organization"/>
    <property type="evidence" value="ECO:0007669"/>
    <property type="project" value="TreeGrafter"/>
</dbReference>
<dbReference type="HOGENOM" id="CLU_388963_0_0_1"/>
<dbReference type="SMR" id="B4LE65"/>
<dbReference type="PANTHER" id="PTHR19302">
    <property type="entry name" value="GAMMA TUBULIN COMPLEX PROTEIN"/>
    <property type="match status" value="1"/>
</dbReference>
<proteinExistence type="inferred from homology"/>
<keyword evidence="3 5" id="KW-0493">Microtubule</keyword>
<dbReference type="Pfam" id="PF17681">
    <property type="entry name" value="GCP_N_terminal"/>
    <property type="match status" value="1"/>
</dbReference>
<evidence type="ECO:0000256" key="4">
    <source>
        <dbReference type="ARBA" id="ARBA00023212"/>
    </source>
</evidence>
<dbReference type="Pfam" id="PF04130">
    <property type="entry name" value="GCP_C_terminal"/>
    <property type="match status" value="1"/>
</dbReference>
<dbReference type="GO" id="GO:0007020">
    <property type="term" value="P:microtubule nucleation"/>
    <property type="evidence" value="ECO:0007669"/>
    <property type="project" value="InterPro"/>
</dbReference>
<dbReference type="OrthoDB" id="2192946at2759"/>
<dbReference type="GO" id="GO:0005874">
    <property type="term" value="C:microtubule"/>
    <property type="evidence" value="ECO:0007669"/>
    <property type="project" value="UniProtKB-KW"/>
</dbReference>
<keyword evidence="2 5" id="KW-0963">Cytoplasm</keyword>
<feature type="domain" description="Gamma tubulin complex component C-terminal" evidence="7">
    <location>
        <begin position="397"/>
        <end position="708"/>
    </location>
</feature>
<dbReference type="STRING" id="7244.B4LE65"/>
<accession>B4LE65</accession>
<dbReference type="InParanoid" id="B4LE65"/>
<dbReference type="EMBL" id="CH940647">
    <property type="protein sequence ID" value="EDW69021.2"/>
    <property type="molecule type" value="Genomic_DNA"/>
</dbReference>
<comment type="subcellular location">
    <subcellularLocation>
        <location evidence="5">Cytoplasm</location>
        <location evidence="5">Cytoskeleton</location>
        <location evidence="5">Microtubule organizing center</location>
    </subcellularLocation>
</comment>
<evidence type="ECO:0000313" key="9">
    <source>
        <dbReference type="EMBL" id="EDW69021.2"/>
    </source>
</evidence>
<evidence type="ECO:0000313" key="10">
    <source>
        <dbReference type="Proteomes" id="UP000008792"/>
    </source>
</evidence>
<dbReference type="GO" id="GO:0051011">
    <property type="term" value="F:microtubule minus-end binding"/>
    <property type="evidence" value="ECO:0007669"/>
    <property type="project" value="TreeGrafter"/>
</dbReference>
<dbReference type="KEGG" id="dvi:6622210"/>
<dbReference type="GO" id="GO:0051321">
    <property type="term" value="P:meiotic cell cycle"/>
    <property type="evidence" value="ECO:0007669"/>
    <property type="project" value="TreeGrafter"/>
</dbReference>
<dbReference type="FunCoup" id="B4LE65">
    <property type="interactions" value="3"/>
</dbReference>
<dbReference type="InterPro" id="IPR007259">
    <property type="entry name" value="GCP"/>
</dbReference>
<dbReference type="AlphaFoldDB" id="B4LE65"/>
<dbReference type="eggNOG" id="KOG2001">
    <property type="taxonomic scope" value="Eukaryota"/>
</dbReference>
<dbReference type="InterPro" id="IPR041470">
    <property type="entry name" value="GCP_N"/>
</dbReference>
<evidence type="ECO:0000256" key="1">
    <source>
        <dbReference type="ARBA" id="ARBA00010337"/>
    </source>
</evidence>
<evidence type="ECO:0000256" key="2">
    <source>
        <dbReference type="ARBA" id="ARBA00022490"/>
    </source>
</evidence>
<evidence type="ECO:0000259" key="8">
    <source>
        <dbReference type="Pfam" id="PF17681"/>
    </source>
</evidence>
<evidence type="ECO:0000256" key="3">
    <source>
        <dbReference type="ARBA" id="ARBA00022701"/>
    </source>
</evidence>
<gene>
    <name evidence="9" type="primary">Dvir\GJ12351</name>
    <name evidence="9" type="ORF">Dvir_GJ12351</name>
</gene>
<dbReference type="InterPro" id="IPR040457">
    <property type="entry name" value="GCP_C"/>
</dbReference>
<comment type="similarity">
    <text evidence="1 5">Belongs to the TUBGCP family.</text>
</comment>
<dbReference type="PANTHER" id="PTHR19302:SF13">
    <property type="entry name" value="GAMMA-TUBULIN COMPLEX COMPONENT 2"/>
    <property type="match status" value="1"/>
</dbReference>
<dbReference type="Proteomes" id="UP000008792">
    <property type="component" value="Unassembled WGS sequence"/>
</dbReference>
<feature type="region of interest" description="Disordered" evidence="6">
    <location>
        <begin position="482"/>
        <end position="505"/>
    </location>
</feature>
<dbReference type="GO" id="GO:0000922">
    <property type="term" value="C:spindle pole"/>
    <property type="evidence" value="ECO:0007669"/>
    <property type="project" value="InterPro"/>
</dbReference>
<evidence type="ECO:0000256" key="6">
    <source>
        <dbReference type="SAM" id="MobiDB-lite"/>
    </source>
</evidence>
<feature type="region of interest" description="Disordered" evidence="6">
    <location>
        <begin position="1"/>
        <end position="49"/>
    </location>
</feature>
<dbReference type="GO" id="GO:0000278">
    <property type="term" value="P:mitotic cell cycle"/>
    <property type="evidence" value="ECO:0007669"/>
    <property type="project" value="TreeGrafter"/>
</dbReference>